<organism evidence="3 4">
    <name type="scientific">Rubellimicrobium aerolatum</name>
    <dbReference type="NCBI Taxonomy" id="490979"/>
    <lineage>
        <taxon>Bacteria</taxon>
        <taxon>Pseudomonadati</taxon>
        <taxon>Pseudomonadota</taxon>
        <taxon>Alphaproteobacteria</taxon>
        <taxon>Rhodobacterales</taxon>
        <taxon>Roseobacteraceae</taxon>
        <taxon>Rubellimicrobium</taxon>
    </lineage>
</organism>
<dbReference type="EMBL" id="JBHSNA010000020">
    <property type="protein sequence ID" value="MFC5567819.1"/>
    <property type="molecule type" value="Genomic_DNA"/>
</dbReference>
<dbReference type="InterPro" id="IPR011033">
    <property type="entry name" value="PRC_barrel-like_sf"/>
</dbReference>
<proteinExistence type="predicted"/>
<comment type="caution">
    <text evidence="3">The sequence shown here is derived from an EMBL/GenBank/DDBJ whole genome shotgun (WGS) entry which is preliminary data.</text>
</comment>
<feature type="region of interest" description="Disordered" evidence="1">
    <location>
        <begin position="85"/>
        <end position="104"/>
    </location>
</feature>
<dbReference type="Gene3D" id="2.30.30.240">
    <property type="entry name" value="PRC-barrel domain"/>
    <property type="match status" value="1"/>
</dbReference>
<dbReference type="PANTHER" id="PTHR36505">
    <property type="entry name" value="BLR1072 PROTEIN"/>
    <property type="match status" value="1"/>
</dbReference>
<dbReference type="Pfam" id="PF05239">
    <property type="entry name" value="PRC"/>
    <property type="match status" value="1"/>
</dbReference>
<dbReference type="PANTHER" id="PTHR36505:SF1">
    <property type="entry name" value="BLR1072 PROTEIN"/>
    <property type="match status" value="1"/>
</dbReference>
<dbReference type="Proteomes" id="UP001596056">
    <property type="component" value="Unassembled WGS sequence"/>
</dbReference>
<evidence type="ECO:0000313" key="3">
    <source>
        <dbReference type="EMBL" id="MFC5567819.1"/>
    </source>
</evidence>
<evidence type="ECO:0000259" key="2">
    <source>
        <dbReference type="Pfam" id="PF05239"/>
    </source>
</evidence>
<dbReference type="InterPro" id="IPR027275">
    <property type="entry name" value="PRC-brl_dom"/>
</dbReference>
<protein>
    <submittedName>
        <fullName evidence="3">PRC-barrel domain-containing protein</fullName>
    </submittedName>
</protein>
<dbReference type="SUPFAM" id="SSF50346">
    <property type="entry name" value="PRC-barrel domain"/>
    <property type="match status" value="1"/>
</dbReference>
<keyword evidence="4" id="KW-1185">Reference proteome</keyword>
<evidence type="ECO:0000256" key="1">
    <source>
        <dbReference type="SAM" id="MobiDB-lite"/>
    </source>
</evidence>
<reference evidence="4" key="1">
    <citation type="journal article" date="2019" name="Int. J. Syst. Evol. Microbiol.">
        <title>The Global Catalogue of Microorganisms (GCM) 10K type strain sequencing project: providing services to taxonomists for standard genome sequencing and annotation.</title>
        <authorList>
            <consortium name="The Broad Institute Genomics Platform"/>
            <consortium name="The Broad Institute Genome Sequencing Center for Infectious Disease"/>
            <person name="Wu L."/>
            <person name="Ma J."/>
        </authorList>
    </citation>
    <scope>NUCLEOTIDE SEQUENCE [LARGE SCALE GENOMIC DNA]</scope>
    <source>
        <strain evidence="4">KACC 11588</strain>
    </source>
</reference>
<evidence type="ECO:0000313" key="4">
    <source>
        <dbReference type="Proteomes" id="UP001596056"/>
    </source>
</evidence>
<sequence length="119" mass="12717">MADREPLQGRVISSDRVEGAAVFDLGGQRLGAIDHLLVDRRSGRITHAVMAFGGLLGLGQDLHPIPWAALRYDAALGGYATDLAGSRLHPGPPSSGDGPGDRRWEAQAYVPDGLPFYWV</sequence>
<dbReference type="RefSeq" id="WP_209840816.1">
    <property type="nucleotide sequence ID" value="NZ_JAGGJP010000009.1"/>
</dbReference>
<name>A0ABW0SFX4_9RHOB</name>
<feature type="domain" description="PRC-barrel" evidence="2">
    <location>
        <begin position="12"/>
        <end position="73"/>
    </location>
</feature>
<accession>A0ABW0SFX4</accession>
<gene>
    <name evidence="3" type="ORF">ACFPOC_15505</name>
</gene>